<feature type="active site" evidence="9">
    <location>
        <position position="38"/>
    </location>
</feature>
<evidence type="ECO:0000256" key="6">
    <source>
        <dbReference type="ARBA" id="ARBA00022559"/>
    </source>
</evidence>
<dbReference type="PANTHER" id="PTHR11592">
    <property type="entry name" value="GLUTATHIONE PEROXIDASE"/>
    <property type="match status" value="1"/>
</dbReference>
<dbReference type="PROSITE" id="PS51352">
    <property type="entry name" value="THIOREDOXIN_2"/>
    <property type="match status" value="1"/>
</dbReference>
<dbReference type="InterPro" id="IPR036249">
    <property type="entry name" value="Thioredoxin-like_sf"/>
</dbReference>
<dbReference type="eggNOG" id="KOG1651">
    <property type="taxonomic scope" value="Eukaryota"/>
</dbReference>
<dbReference type="PIRSF" id="PIRSF000303">
    <property type="entry name" value="Glutathion_perox"/>
    <property type="match status" value="1"/>
</dbReference>
<dbReference type="GO" id="GO:0005737">
    <property type="term" value="C:cytoplasm"/>
    <property type="evidence" value="ECO:0007669"/>
    <property type="project" value="UniProtKB-SubCell"/>
</dbReference>
<dbReference type="CDD" id="cd00340">
    <property type="entry name" value="GSH_Peroxidase"/>
    <property type="match status" value="1"/>
</dbReference>
<evidence type="ECO:0000256" key="5">
    <source>
        <dbReference type="ARBA" id="ARBA00022490"/>
    </source>
</evidence>
<evidence type="ECO:0000256" key="7">
    <source>
        <dbReference type="ARBA" id="ARBA00023002"/>
    </source>
</evidence>
<reference evidence="13" key="1">
    <citation type="submission" date="2016-11" db="UniProtKB">
        <authorList>
            <consortium name="WormBaseParasite"/>
        </authorList>
    </citation>
    <scope>IDENTIFICATION</scope>
</reference>
<dbReference type="GO" id="GO:0004602">
    <property type="term" value="F:glutathione peroxidase activity"/>
    <property type="evidence" value="ECO:0007669"/>
    <property type="project" value="UniProtKB-EC"/>
</dbReference>
<dbReference type="Proteomes" id="UP000095282">
    <property type="component" value="Unplaced"/>
</dbReference>
<dbReference type="PRINTS" id="PR01011">
    <property type="entry name" value="GLUTPROXDASE"/>
</dbReference>
<dbReference type="STRING" id="1561998.A0A1I7TW65"/>
<evidence type="ECO:0000256" key="8">
    <source>
        <dbReference type="ARBA" id="ARBA00054853"/>
    </source>
</evidence>
<sequence length="169" mass="19038">MSTGTIYDFTVKDASGALVSLDKYSGLVVIIVNVASYCGLTNSNYNQLKTLNDKYYSRGLRVAAFPCNQFGFQEPYCEADVGNFVKEKFEFEPDLYAKVLVNGGPLIGKEDPLWEFLKKEQGGTLFDAIKWNFTKFLVNRKGKVVERYGPSTNPKSFEEKIVELLDETP</sequence>
<proteinExistence type="inferred from homology"/>
<feature type="domain" description="Thioredoxin" evidence="11">
    <location>
        <begin position="1"/>
        <end position="166"/>
    </location>
</feature>
<dbReference type="InterPro" id="IPR000889">
    <property type="entry name" value="Glutathione_peroxidase"/>
</dbReference>
<dbReference type="FunFam" id="3.40.30.10:FF:000270">
    <property type="entry name" value="Glutathione peroxidase"/>
    <property type="match status" value="1"/>
</dbReference>
<evidence type="ECO:0000256" key="2">
    <source>
        <dbReference type="ARBA" id="ARBA00004496"/>
    </source>
</evidence>
<dbReference type="WBParaSite" id="Csp11.Scaffold629.g12390.t1">
    <property type="protein sequence ID" value="Csp11.Scaffold629.g12390.t1"/>
    <property type="gene ID" value="Csp11.Scaffold629.g12390"/>
</dbReference>
<keyword evidence="6 10" id="KW-0575">Peroxidase</keyword>
<comment type="subcellular location">
    <subcellularLocation>
        <location evidence="2">Cytoplasm</location>
    </subcellularLocation>
</comment>
<evidence type="ECO:0000256" key="10">
    <source>
        <dbReference type="RuleBase" id="RU000499"/>
    </source>
</evidence>
<evidence type="ECO:0000256" key="4">
    <source>
        <dbReference type="ARBA" id="ARBA00012310"/>
    </source>
</evidence>
<dbReference type="Pfam" id="PF00255">
    <property type="entry name" value="GSHPx"/>
    <property type="match status" value="1"/>
</dbReference>
<evidence type="ECO:0000259" key="11">
    <source>
        <dbReference type="PROSITE" id="PS51352"/>
    </source>
</evidence>
<keyword evidence="7 10" id="KW-0560">Oxidoreductase</keyword>
<comment type="similarity">
    <text evidence="3 10">Belongs to the glutathione peroxidase family.</text>
</comment>
<evidence type="ECO:0000256" key="3">
    <source>
        <dbReference type="ARBA" id="ARBA00006926"/>
    </source>
</evidence>
<comment type="catalytic activity">
    <reaction evidence="1">
        <text>2 glutathione + H2O2 = glutathione disulfide + 2 H2O</text>
        <dbReference type="Rhea" id="RHEA:16833"/>
        <dbReference type="ChEBI" id="CHEBI:15377"/>
        <dbReference type="ChEBI" id="CHEBI:16240"/>
        <dbReference type="ChEBI" id="CHEBI:57925"/>
        <dbReference type="ChEBI" id="CHEBI:58297"/>
        <dbReference type="EC" id="1.11.1.9"/>
    </reaction>
</comment>
<dbReference type="SUPFAM" id="SSF52833">
    <property type="entry name" value="Thioredoxin-like"/>
    <property type="match status" value="1"/>
</dbReference>
<evidence type="ECO:0000256" key="9">
    <source>
        <dbReference type="PIRSR" id="PIRSR000303-1"/>
    </source>
</evidence>
<evidence type="ECO:0000313" key="13">
    <source>
        <dbReference type="WBParaSite" id="Csp11.Scaffold629.g12390.t1"/>
    </source>
</evidence>
<organism evidence="12 13">
    <name type="scientific">Caenorhabditis tropicalis</name>
    <dbReference type="NCBI Taxonomy" id="1561998"/>
    <lineage>
        <taxon>Eukaryota</taxon>
        <taxon>Metazoa</taxon>
        <taxon>Ecdysozoa</taxon>
        <taxon>Nematoda</taxon>
        <taxon>Chromadorea</taxon>
        <taxon>Rhabditida</taxon>
        <taxon>Rhabditina</taxon>
        <taxon>Rhabditomorpha</taxon>
        <taxon>Rhabditoidea</taxon>
        <taxon>Rhabditidae</taxon>
        <taxon>Peloderinae</taxon>
        <taxon>Caenorhabditis</taxon>
    </lineage>
</organism>
<dbReference type="GO" id="GO:0006979">
    <property type="term" value="P:response to oxidative stress"/>
    <property type="evidence" value="ECO:0007669"/>
    <property type="project" value="InterPro"/>
</dbReference>
<dbReference type="Gene3D" id="3.40.30.10">
    <property type="entry name" value="Glutaredoxin"/>
    <property type="match status" value="1"/>
</dbReference>
<evidence type="ECO:0000256" key="1">
    <source>
        <dbReference type="ARBA" id="ARBA00000217"/>
    </source>
</evidence>
<keyword evidence="12" id="KW-1185">Reference proteome</keyword>
<keyword evidence="5" id="KW-0963">Cytoplasm</keyword>
<protein>
    <recommendedName>
        <fullName evidence="4 10">Glutathione peroxidase</fullName>
    </recommendedName>
</protein>
<accession>A0A1I7TW65</accession>
<dbReference type="InterPro" id="IPR013766">
    <property type="entry name" value="Thioredoxin_domain"/>
</dbReference>
<comment type="function">
    <text evidence="8">May constitute a glutathione peroxidase-like protective system against oxidative stresses.</text>
</comment>
<evidence type="ECO:0000313" key="12">
    <source>
        <dbReference type="Proteomes" id="UP000095282"/>
    </source>
</evidence>
<dbReference type="PROSITE" id="PS51355">
    <property type="entry name" value="GLUTATHIONE_PEROXID_3"/>
    <property type="match status" value="1"/>
</dbReference>
<dbReference type="PANTHER" id="PTHR11592:SF134">
    <property type="entry name" value="PHOSPHOLIPID HYDROPEROXIDE GLUTATHIONE PEROXIDASE"/>
    <property type="match status" value="1"/>
</dbReference>
<name>A0A1I7TW65_9PELO</name>
<dbReference type="AlphaFoldDB" id="A0A1I7TW65"/>